<proteinExistence type="predicted"/>
<organism evidence="2 3">
    <name type="scientific">Hymenoscyphus albidus</name>
    <dbReference type="NCBI Taxonomy" id="595503"/>
    <lineage>
        <taxon>Eukaryota</taxon>
        <taxon>Fungi</taxon>
        <taxon>Dikarya</taxon>
        <taxon>Ascomycota</taxon>
        <taxon>Pezizomycotina</taxon>
        <taxon>Leotiomycetes</taxon>
        <taxon>Helotiales</taxon>
        <taxon>Helotiaceae</taxon>
        <taxon>Hymenoscyphus</taxon>
    </lineage>
</organism>
<dbReference type="AlphaFoldDB" id="A0A9N9LWD5"/>
<feature type="region of interest" description="Disordered" evidence="1">
    <location>
        <begin position="16"/>
        <end position="44"/>
    </location>
</feature>
<dbReference type="Proteomes" id="UP000701801">
    <property type="component" value="Unassembled WGS sequence"/>
</dbReference>
<accession>A0A9N9LWD5</accession>
<protein>
    <submittedName>
        <fullName evidence="2">Uncharacterized protein</fullName>
    </submittedName>
</protein>
<gene>
    <name evidence="2" type="ORF">HYALB_00011262</name>
</gene>
<keyword evidence="3" id="KW-1185">Reference proteome</keyword>
<reference evidence="2" key="1">
    <citation type="submission" date="2021-07" db="EMBL/GenBank/DDBJ databases">
        <authorList>
            <person name="Durling M."/>
        </authorList>
    </citation>
    <scope>NUCLEOTIDE SEQUENCE</scope>
</reference>
<dbReference type="EMBL" id="CAJVRM010000338">
    <property type="protein sequence ID" value="CAG8979811.1"/>
    <property type="molecule type" value="Genomic_DNA"/>
</dbReference>
<name>A0A9N9LWD5_9HELO</name>
<evidence type="ECO:0000256" key="1">
    <source>
        <dbReference type="SAM" id="MobiDB-lite"/>
    </source>
</evidence>
<evidence type="ECO:0000313" key="3">
    <source>
        <dbReference type="Proteomes" id="UP000701801"/>
    </source>
</evidence>
<sequence>MLLTFLNLKFHSFPHQPRPPPYHHPTPAYEEADKDSWGTSSPPPPLPLLPASGITNSTLFPLPLTSLGFLRIGTRFPTHLFGVLGVRGLFKARGDLGLFFGVDGVRGEGAEDLASRAWDVSFKFFGLRFGRGGGGGAARAGMWNRKSFGDLGEHFACLDGEGGEEGVVMPVGEVMLVRFCACAVSE</sequence>
<evidence type="ECO:0000313" key="2">
    <source>
        <dbReference type="EMBL" id="CAG8979811.1"/>
    </source>
</evidence>
<comment type="caution">
    <text evidence="2">The sequence shown here is derived from an EMBL/GenBank/DDBJ whole genome shotgun (WGS) entry which is preliminary data.</text>
</comment>